<dbReference type="RefSeq" id="WP_114435401.1">
    <property type="nucleotide sequence ID" value="NZ_QPJI01000020.1"/>
</dbReference>
<dbReference type="EMBL" id="QPJI01000020">
    <property type="protein sequence ID" value="RCW62919.1"/>
    <property type="molecule type" value="Genomic_DNA"/>
</dbReference>
<comment type="caution">
    <text evidence="3">The sequence shown here is derived from an EMBL/GenBank/DDBJ whole genome shotgun (WGS) entry which is preliminary data.</text>
</comment>
<organism evidence="3 4">
    <name type="scientific">Marinobacter nauticus</name>
    <name type="common">Marinobacter hydrocarbonoclasticus</name>
    <name type="synonym">Marinobacter aquaeolei</name>
    <dbReference type="NCBI Taxonomy" id="2743"/>
    <lineage>
        <taxon>Bacteria</taxon>
        <taxon>Pseudomonadati</taxon>
        <taxon>Pseudomonadota</taxon>
        <taxon>Gammaproteobacteria</taxon>
        <taxon>Pseudomonadales</taxon>
        <taxon>Marinobacteraceae</taxon>
        <taxon>Marinobacter</taxon>
    </lineage>
</organism>
<dbReference type="AlphaFoldDB" id="A0A368X5E3"/>
<name>A0A368X5E3_MARNT</name>
<accession>A0A368X5E3</accession>
<keyword evidence="2" id="KW-0732">Signal</keyword>
<dbReference type="InterPro" id="IPR039555">
    <property type="entry name" value="TraF/TrbB"/>
</dbReference>
<proteinExistence type="predicted"/>
<evidence type="ECO:0000313" key="4">
    <source>
        <dbReference type="Proteomes" id="UP000253647"/>
    </source>
</evidence>
<protein>
    <submittedName>
        <fullName evidence="3">Conjugal transfer pilus assembly protein TraF</fullName>
    </submittedName>
</protein>
<evidence type="ECO:0000313" key="3">
    <source>
        <dbReference type="EMBL" id="RCW62919.1"/>
    </source>
</evidence>
<evidence type="ECO:0000256" key="2">
    <source>
        <dbReference type="SAM" id="SignalP"/>
    </source>
</evidence>
<dbReference type="Proteomes" id="UP000253647">
    <property type="component" value="Unassembled WGS sequence"/>
</dbReference>
<sequence>MKNIVIGILWAGLCGSVAAAQLDYPEREGRFLERAEEGWFWYEEIPEEETPPEPPEQATPQSPVETLSTPKKAQPESKPAPPAPTGQAPAPMSAEWFRQNISKYKDMAWENPTPENISAFLYVQKMALNRSAQFAEVWQQVVATDPMLDANSTAPTTTSPTLRLRAETKKARKDLLTRIKEQVGLIYFFNGSQYSQEQARTIDNIQKLYGIEVLAVSTDGTRLPDDFLAKVVMDEGQSKVMGVRQVPATFVAFNDNTTKPIGVGMFARPLLEDRILLVSQMHGAISDEEYLASQFQLKREEDLIAAVAPVAMSESETNDVQNTDGFIPPKQLLRIIKQETSK</sequence>
<feature type="chain" id="PRO_5016678268" evidence="2">
    <location>
        <begin position="20"/>
        <end position="342"/>
    </location>
</feature>
<reference evidence="3 4" key="1">
    <citation type="submission" date="2018-07" db="EMBL/GenBank/DDBJ databases">
        <title>Freshwater and sediment microbial communities from various areas in North America, analyzing microbe dynamics in response to fracking.</title>
        <authorList>
            <person name="Lamendella R."/>
        </authorList>
    </citation>
    <scope>NUCLEOTIDE SEQUENCE [LARGE SCALE GENOMIC DNA]</scope>
    <source>
        <strain evidence="3 4">105B</strain>
    </source>
</reference>
<feature type="signal peptide" evidence="2">
    <location>
        <begin position="1"/>
        <end position="19"/>
    </location>
</feature>
<dbReference type="Pfam" id="PF13728">
    <property type="entry name" value="TraF"/>
    <property type="match status" value="1"/>
</dbReference>
<feature type="region of interest" description="Disordered" evidence="1">
    <location>
        <begin position="46"/>
        <end position="91"/>
    </location>
</feature>
<gene>
    <name evidence="3" type="ORF">DET61_12041</name>
</gene>
<evidence type="ECO:0000256" key="1">
    <source>
        <dbReference type="SAM" id="MobiDB-lite"/>
    </source>
</evidence>